<dbReference type="GO" id="GO:0016787">
    <property type="term" value="F:hydrolase activity"/>
    <property type="evidence" value="ECO:0007669"/>
    <property type="project" value="UniProtKB-KW"/>
</dbReference>
<dbReference type="OMA" id="CENDIAR"/>
<dbReference type="PANTHER" id="PTHR10887:SF495">
    <property type="entry name" value="HELICASE SENATAXIN ISOFORM X1-RELATED"/>
    <property type="match status" value="1"/>
</dbReference>
<proteinExistence type="predicted"/>
<gene>
    <name evidence="7" type="ORF">PPRIM_AZ9-3.1.T0460202</name>
</gene>
<evidence type="ECO:0000256" key="3">
    <source>
        <dbReference type="ARBA" id="ARBA00022806"/>
    </source>
</evidence>
<dbReference type="PANTHER" id="PTHR10887">
    <property type="entry name" value="DNA2/NAM7 HELICASE FAMILY"/>
    <property type="match status" value="1"/>
</dbReference>
<keyword evidence="3" id="KW-0347">Helicase</keyword>
<evidence type="ECO:0000256" key="4">
    <source>
        <dbReference type="ARBA" id="ARBA00022840"/>
    </source>
</evidence>
<comment type="caution">
    <text evidence="7">The sequence shown here is derived from an EMBL/GenBank/DDBJ whole genome shotgun (WGS) entry which is preliminary data.</text>
</comment>
<accession>A0A8S1LZB0</accession>
<dbReference type="Proteomes" id="UP000688137">
    <property type="component" value="Unassembled WGS sequence"/>
</dbReference>
<dbReference type="InterPro" id="IPR041679">
    <property type="entry name" value="DNA2/NAM7-like_C"/>
</dbReference>
<dbReference type="Pfam" id="PF13087">
    <property type="entry name" value="AAA_12"/>
    <property type="match status" value="1"/>
</dbReference>
<evidence type="ECO:0000313" key="7">
    <source>
        <dbReference type="EMBL" id="CAD8070913.1"/>
    </source>
</evidence>
<dbReference type="FunFam" id="3.40.50.300:FF:003992">
    <property type="entry name" value="Uncharacterized protein"/>
    <property type="match status" value="1"/>
</dbReference>
<feature type="domain" description="DNA2/NAM7 helicase-like C-terminal" evidence="6">
    <location>
        <begin position="564"/>
        <end position="752"/>
    </location>
</feature>
<keyword evidence="2" id="KW-0378">Hydrolase</keyword>
<evidence type="ECO:0000313" key="8">
    <source>
        <dbReference type="Proteomes" id="UP000688137"/>
    </source>
</evidence>
<dbReference type="AlphaFoldDB" id="A0A8S1LZB0"/>
<evidence type="ECO:0000256" key="2">
    <source>
        <dbReference type="ARBA" id="ARBA00022801"/>
    </source>
</evidence>
<dbReference type="GO" id="GO:0005694">
    <property type="term" value="C:chromosome"/>
    <property type="evidence" value="ECO:0007669"/>
    <property type="project" value="UniProtKB-ARBA"/>
</dbReference>
<evidence type="ECO:0000259" key="5">
    <source>
        <dbReference type="Pfam" id="PF13086"/>
    </source>
</evidence>
<dbReference type="InterPro" id="IPR045055">
    <property type="entry name" value="DNA2/NAM7-like"/>
</dbReference>
<dbReference type="FunFam" id="3.40.50.300:FF:000326">
    <property type="entry name" value="P-loop containing nucleoside triphosphate hydrolase"/>
    <property type="match status" value="1"/>
</dbReference>
<feature type="domain" description="DNA2/NAM7 helicase helicase" evidence="5">
    <location>
        <begin position="261"/>
        <end position="556"/>
    </location>
</feature>
<evidence type="ECO:0000256" key="1">
    <source>
        <dbReference type="ARBA" id="ARBA00022741"/>
    </source>
</evidence>
<protein>
    <submittedName>
        <fullName evidence="7">Uncharacterized protein</fullName>
    </submittedName>
</protein>
<dbReference type="InterPro" id="IPR047187">
    <property type="entry name" value="SF1_C_Upf1"/>
</dbReference>
<reference evidence="7" key="1">
    <citation type="submission" date="2021-01" db="EMBL/GenBank/DDBJ databases">
        <authorList>
            <consortium name="Genoscope - CEA"/>
            <person name="William W."/>
        </authorList>
    </citation>
    <scope>NUCLEOTIDE SEQUENCE</scope>
</reference>
<evidence type="ECO:0000259" key="6">
    <source>
        <dbReference type="Pfam" id="PF13087"/>
    </source>
</evidence>
<organism evidence="7 8">
    <name type="scientific">Paramecium primaurelia</name>
    <dbReference type="NCBI Taxonomy" id="5886"/>
    <lineage>
        <taxon>Eukaryota</taxon>
        <taxon>Sar</taxon>
        <taxon>Alveolata</taxon>
        <taxon>Ciliophora</taxon>
        <taxon>Intramacronucleata</taxon>
        <taxon>Oligohymenophorea</taxon>
        <taxon>Peniculida</taxon>
        <taxon>Parameciidae</taxon>
        <taxon>Paramecium</taxon>
    </lineage>
</organism>
<dbReference type="Pfam" id="PF13086">
    <property type="entry name" value="AAA_11"/>
    <property type="match status" value="1"/>
</dbReference>
<dbReference type="CDD" id="cd18808">
    <property type="entry name" value="SF1_C_Upf1"/>
    <property type="match status" value="1"/>
</dbReference>
<sequence length="798" mass="94400">MQTNYIDWFKLSNSIHLITNKGYRIAKHYDLITSLEEQIQFESTEEYVDKIFPLFQNENYKGLEKEMQSYKRIVQENKLYPLKFRVIYEEEDDASPNTDIKLKVVKQIKQECNKINTWKYQKYVQYLSFKKSINFIGGIFKIQNDDIYSTLCLYINDKKEKYIILPNTQDNIKNFLYKNYSNKQEDTYIKRKQFIINFIPISSPKVYQNEVSTIFRLQTCSFHQLILQPSKKNNNVVQTPYGDKLKQVFQNFKQNISFTQHFDRSQLEAIENATDFTKKFTLIEGPPGTGKTQTILGILSIFQNLLKESRNQDQKDIILILGKSNGIVNDLVRKINKSIQTQNSIINCLNEEPNYLKVLRYGRPDLCENDIARYSVEIRSQQKFFSLFRDDVYQIFNQFITKQISDLLIKEQIQDFTSFLKDIDEQNDNQEPQISLVQLMKYIEHLNFRTTNAKILRSFGHVYKDLRKILKAKKDEYLKIEGKLFQYRHIIASTLNSCCHKKLKYALENAKLRMCIIDEAPTALEPSQLIPFIGYNNIDKIVLLGDTKQLSPIVIAKESEKMSLNRSLFERMLQCLESKKLTEQYRQMPNLAKITSTIFYSNTLKKSRIQMQIPNYILNRIHINKNSLFFNTPYGTEEFEDSSFRNTLECLAIILLVKYLLTDEIKSKKKKIISIISPYSMQKELLRMQLKFLNLLNYVEVDTVDSFQGKENEIVILSLVRSNDQIGFLRDQRRANVALSRAQYCQYVFGSQYTFDKQIQNNNFWKNLIQLYEKEQQIIDYNEESLRNPNFFQQTLNI</sequence>
<dbReference type="EMBL" id="CAJJDM010000046">
    <property type="protein sequence ID" value="CAD8070913.1"/>
    <property type="molecule type" value="Genomic_DNA"/>
</dbReference>
<dbReference type="InterPro" id="IPR041677">
    <property type="entry name" value="DNA2/NAM7_AAA_11"/>
</dbReference>
<keyword evidence="8" id="KW-1185">Reference proteome</keyword>
<keyword evidence="4" id="KW-0067">ATP-binding</keyword>
<dbReference type="GO" id="GO:0004386">
    <property type="term" value="F:helicase activity"/>
    <property type="evidence" value="ECO:0007669"/>
    <property type="project" value="UniProtKB-KW"/>
</dbReference>
<keyword evidence="1" id="KW-0547">Nucleotide-binding</keyword>
<name>A0A8S1LZB0_PARPR</name>
<dbReference type="GO" id="GO:0005524">
    <property type="term" value="F:ATP binding"/>
    <property type="evidence" value="ECO:0007669"/>
    <property type="project" value="UniProtKB-KW"/>
</dbReference>